<keyword evidence="6 7" id="KW-0472">Membrane</keyword>
<organism evidence="9 10">
    <name type="scientific">Tepidibacter hydrothermalis</name>
    <dbReference type="NCBI Taxonomy" id="3036126"/>
    <lineage>
        <taxon>Bacteria</taxon>
        <taxon>Bacillati</taxon>
        <taxon>Bacillota</taxon>
        <taxon>Clostridia</taxon>
        <taxon>Peptostreptococcales</taxon>
        <taxon>Peptostreptococcaceae</taxon>
        <taxon>Tepidibacter</taxon>
    </lineage>
</organism>
<evidence type="ECO:0000256" key="7">
    <source>
        <dbReference type="SAM" id="Phobius"/>
    </source>
</evidence>
<feature type="transmembrane region" description="Helical" evidence="7">
    <location>
        <begin position="97"/>
        <end position="122"/>
    </location>
</feature>
<dbReference type="Proteomes" id="UP001222800">
    <property type="component" value="Chromosome"/>
</dbReference>
<dbReference type="PANTHER" id="PTHR32322:SF18">
    <property type="entry name" value="S-ADENOSYLMETHIONINE_S-ADENOSYLHOMOCYSTEINE TRANSPORTER"/>
    <property type="match status" value="1"/>
</dbReference>
<feature type="transmembrane region" description="Helical" evidence="7">
    <location>
        <begin position="12"/>
        <end position="28"/>
    </location>
</feature>
<evidence type="ECO:0000313" key="9">
    <source>
        <dbReference type="EMBL" id="WFD11062.1"/>
    </source>
</evidence>
<feature type="transmembrane region" description="Helical" evidence="7">
    <location>
        <begin position="71"/>
        <end position="91"/>
    </location>
</feature>
<evidence type="ECO:0000259" key="8">
    <source>
        <dbReference type="Pfam" id="PF00892"/>
    </source>
</evidence>
<dbReference type="InterPro" id="IPR050638">
    <property type="entry name" value="AA-Vitamin_Transporters"/>
</dbReference>
<feature type="transmembrane region" description="Helical" evidence="7">
    <location>
        <begin position="279"/>
        <end position="297"/>
    </location>
</feature>
<comment type="subcellular location">
    <subcellularLocation>
        <location evidence="1">Cell membrane</location>
        <topology evidence="1">Multi-pass membrane protein</topology>
    </subcellularLocation>
</comment>
<feature type="transmembrane region" description="Helical" evidence="7">
    <location>
        <begin position="131"/>
        <end position="148"/>
    </location>
</feature>
<keyword evidence="4 7" id="KW-0812">Transmembrane</keyword>
<feature type="transmembrane region" description="Helical" evidence="7">
    <location>
        <begin position="189"/>
        <end position="208"/>
    </location>
</feature>
<evidence type="ECO:0000256" key="3">
    <source>
        <dbReference type="ARBA" id="ARBA00022475"/>
    </source>
</evidence>
<evidence type="ECO:0000256" key="1">
    <source>
        <dbReference type="ARBA" id="ARBA00004651"/>
    </source>
</evidence>
<protein>
    <submittedName>
        <fullName evidence="9">DMT family transporter</fullName>
    </submittedName>
</protein>
<feature type="domain" description="EamA" evidence="8">
    <location>
        <begin position="158"/>
        <end position="296"/>
    </location>
</feature>
<dbReference type="EMBL" id="CP120733">
    <property type="protein sequence ID" value="WFD11062.1"/>
    <property type="molecule type" value="Genomic_DNA"/>
</dbReference>
<keyword evidence="3" id="KW-1003">Cell membrane</keyword>
<dbReference type="PANTHER" id="PTHR32322">
    <property type="entry name" value="INNER MEMBRANE TRANSPORTER"/>
    <property type="match status" value="1"/>
</dbReference>
<dbReference type="SUPFAM" id="SSF103481">
    <property type="entry name" value="Multidrug resistance efflux transporter EmrE"/>
    <property type="match status" value="2"/>
</dbReference>
<comment type="similarity">
    <text evidence="2">Belongs to the EamA transporter family.</text>
</comment>
<gene>
    <name evidence="9" type="ORF">P4S50_03010</name>
</gene>
<dbReference type="InterPro" id="IPR037185">
    <property type="entry name" value="EmrE-like"/>
</dbReference>
<evidence type="ECO:0000256" key="5">
    <source>
        <dbReference type="ARBA" id="ARBA00022989"/>
    </source>
</evidence>
<feature type="transmembrane region" description="Helical" evidence="7">
    <location>
        <begin position="40"/>
        <end position="59"/>
    </location>
</feature>
<proteinExistence type="inferred from homology"/>
<dbReference type="Pfam" id="PF00892">
    <property type="entry name" value="EamA"/>
    <property type="match status" value="2"/>
</dbReference>
<evidence type="ECO:0000256" key="2">
    <source>
        <dbReference type="ARBA" id="ARBA00007362"/>
    </source>
</evidence>
<dbReference type="Gene3D" id="1.10.3730.20">
    <property type="match status" value="2"/>
</dbReference>
<accession>A0ABY8EDP6</accession>
<feature type="domain" description="EamA" evidence="8">
    <location>
        <begin position="10"/>
        <end position="145"/>
    </location>
</feature>
<reference evidence="9 10" key="1">
    <citation type="submission" date="2023-03" db="EMBL/GenBank/DDBJ databases">
        <title>Complete genome sequence of Tepidibacter sp. SWIR-1, isolated from a deep-sea hydrothermal vent.</title>
        <authorList>
            <person name="Li X."/>
        </authorList>
    </citation>
    <scope>NUCLEOTIDE SEQUENCE [LARGE SCALE GENOMIC DNA]</scope>
    <source>
        <strain evidence="9 10">SWIR-1</strain>
    </source>
</reference>
<name>A0ABY8EDP6_9FIRM</name>
<feature type="transmembrane region" description="Helical" evidence="7">
    <location>
        <begin position="160"/>
        <end position="177"/>
    </location>
</feature>
<evidence type="ECO:0000256" key="6">
    <source>
        <dbReference type="ARBA" id="ARBA00023136"/>
    </source>
</evidence>
<keyword evidence="5 7" id="KW-1133">Transmembrane helix</keyword>
<evidence type="ECO:0000313" key="10">
    <source>
        <dbReference type="Proteomes" id="UP001222800"/>
    </source>
</evidence>
<dbReference type="InterPro" id="IPR000620">
    <property type="entry name" value="EamA_dom"/>
</dbReference>
<keyword evidence="10" id="KW-1185">Reference proteome</keyword>
<dbReference type="RefSeq" id="WP_277733025.1">
    <property type="nucleotide sequence ID" value="NZ_CP120733.1"/>
</dbReference>
<evidence type="ECO:0000256" key="4">
    <source>
        <dbReference type="ARBA" id="ARBA00022692"/>
    </source>
</evidence>
<feature type="transmembrane region" description="Helical" evidence="7">
    <location>
        <begin position="220"/>
        <end position="239"/>
    </location>
</feature>
<feature type="transmembrane region" description="Helical" evidence="7">
    <location>
        <begin position="251"/>
        <end position="273"/>
    </location>
</feature>
<sequence>MDTITKNKKKGFILVIIAAVFWGYMGVPTRNLGNLNFDPFAISFFRTTIAAIFYFGYCLKKKPNSLKVDSNGIIFFIIYGIFAFALTFISYNISINYVSVSIATVLMFTCPIWVVILSHFLFKEDINKNKVVAIILNLFGCFMISKGYEFGNFSLSLKGVVFGLISGFTFALQGILVKVVGEKYDKDCLLSYSFLFASLFLILFVDFKNTVNIFKNSNDMYFIIKNIIVIGIFNTIIANGSYVKAVEYVEASVCSIIVSLELVVAAIVAYFVFNEGLEIPQTIGMVMVIGSIVILNMKKKQKIDEEVDISET</sequence>